<proteinExistence type="predicted"/>
<feature type="transmembrane region" description="Helical" evidence="1">
    <location>
        <begin position="307"/>
        <end position="324"/>
    </location>
</feature>
<sequence>MDSAGGDKAEEPQMSRSGVQTLGDFIPIYIPTVQEEPMEEPPLEKKKRFLDFLRARPSGDRFLNSGVFRRRFRVPFVRKINWNSLLKSGKEWVREPINMAFFLWLAAVFACLFLFLLLISGMFNGVISESSRRKKWTEVVNQVLNALFTIFCLYEHPKLAHHLVLLLRWTSEDMDMLRALYSNKRITPPRNERAHMAIVIVLLHIACFSQYVLCGLYWGFNRSNRPDIGINVALAVGIGAPIVAAVHALYGPLGRKAKSGGAEEELQLQEAPPPPPVTGKTARLHKRVVVTRPEWIGGLFDCWDDMVVAYLSFFCTICVFGWNMERLGFGNMYVHIATFALVIVAPFLVFNAAALNIDNDVIREMMAISGIVLCFLGLVYGGFWRTQMRRRFKLPPSTFCCGFPNITDCFQWLFCWSCSLAQEVRTANFYDIADDGFFSKNPPPGSAVEGGDGGGGNRIHSIPISELPELLKEPVVELPQRSFSFPARISDVFIPMWSHPGRVADCNQAGDGSLSPPRPPTMIHAEGQRRCLQRSESLSCPPRE</sequence>
<dbReference type="PANTHER" id="PTHR31045">
    <property type="entry name" value="PLAC8 FAMILY PROTEIN-RELATED"/>
    <property type="match status" value="1"/>
</dbReference>
<keyword evidence="1" id="KW-1133">Transmembrane helix</keyword>
<feature type="transmembrane region" description="Helical" evidence="1">
    <location>
        <begin position="194"/>
        <end position="218"/>
    </location>
</feature>
<keyword evidence="1" id="KW-0472">Membrane</keyword>
<keyword evidence="3" id="KW-1185">Reference proteome</keyword>
<dbReference type="InterPro" id="IPR021369">
    <property type="entry name" value="DUF2985"/>
</dbReference>
<protein>
    <submittedName>
        <fullName evidence="2">Uncharacterized protein</fullName>
    </submittedName>
</protein>
<feature type="transmembrane region" description="Helical" evidence="1">
    <location>
        <begin position="101"/>
        <end position="127"/>
    </location>
</feature>
<dbReference type="GO" id="GO:0009975">
    <property type="term" value="F:cyclase activity"/>
    <property type="evidence" value="ECO:0007669"/>
    <property type="project" value="TreeGrafter"/>
</dbReference>
<feature type="transmembrane region" description="Helical" evidence="1">
    <location>
        <begin position="230"/>
        <end position="250"/>
    </location>
</feature>
<keyword evidence="1" id="KW-0812">Transmembrane</keyword>
<feature type="transmembrane region" description="Helical" evidence="1">
    <location>
        <begin position="336"/>
        <end position="354"/>
    </location>
</feature>
<dbReference type="NCBIfam" id="TIGR01571">
    <property type="entry name" value="A_thal_Cys_rich"/>
    <property type="match status" value="1"/>
</dbReference>
<name>A0A7I8L867_SPIIN</name>
<dbReference type="AlphaFoldDB" id="A0A7I8L867"/>
<dbReference type="InterPro" id="IPR006461">
    <property type="entry name" value="PLAC_motif_containing"/>
</dbReference>
<dbReference type="GO" id="GO:0051762">
    <property type="term" value="P:sesquiterpene biosynthetic process"/>
    <property type="evidence" value="ECO:0007669"/>
    <property type="project" value="TreeGrafter"/>
</dbReference>
<evidence type="ECO:0000256" key="1">
    <source>
        <dbReference type="SAM" id="Phobius"/>
    </source>
</evidence>
<reference evidence="2" key="1">
    <citation type="submission" date="2020-02" db="EMBL/GenBank/DDBJ databases">
        <authorList>
            <person name="Scholz U."/>
            <person name="Mascher M."/>
            <person name="Fiebig A."/>
        </authorList>
    </citation>
    <scope>NUCLEOTIDE SEQUENCE</scope>
</reference>
<dbReference type="OrthoDB" id="6407410at2759"/>
<organism evidence="2 3">
    <name type="scientific">Spirodela intermedia</name>
    <name type="common">Intermediate duckweed</name>
    <dbReference type="NCBI Taxonomy" id="51605"/>
    <lineage>
        <taxon>Eukaryota</taxon>
        <taxon>Viridiplantae</taxon>
        <taxon>Streptophyta</taxon>
        <taxon>Embryophyta</taxon>
        <taxon>Tracheophyta</taxon>
        <taxon>Spermatophyta</taxon>
        <taxon>Magnoliopsida</taxon>
        <taxon>Liliopsida</taxon>
        <taxon>Araceae</taxon>
        <taxon>Lemnoideae</taxon>
        <taxon>Spirodela</taxon>
    </lineage>
</organism>
<dbReference type="Pfam" id="PF04749">
    <property type="entry name" value="PLAC8"/>
    <property type="match status" value="1"/>
</dbReference>
<accession>A0A7I8L867</accession>
<dbReference type="PANTHER" id="PTHR31045:SF19">
    <property type="entry name" value="OS03G0299800 PROTEIN"/>
    <property type="match status" value="1"/>
</dbReference>
<dbReference type="EMBL" id="LR746275">
    <property type="protein sequence ID" value="CAA7406231.1"/>
    <property type="molecule type" value="Genomic_DNA"/>
</dbReference>
<feature type="transmembrane region" description="Helical" evidence="1">
    <location>
        <begin position="366"/>
        <end position="384"/>
    </location>
</feature>
<gene>
    <name evidence="2" type="ORF">SI8410_12016909</name>
</gene>
<evidence type="ECO:0000313" key="3">
    <source>
        <dbReference type="Proteomes" id="UP000663760"/>
    </source>
</evidence>
<evidence type="ECO:0000313" key="2">
    <source>
        <dbReference type="EMBL" id="CAA7406231.1"/>
    </source>
</evidence>
<dbReference type="Proteomes" id="UP000663760">
    <property type="component" value="Chromosome 12"/>
</dbReference>
<dbReference type="Pfam" id="PF11204">
    <property type="entry name" value="DUF2985"/>
    <property type="match status" value="1"/>
</dbReference>